<keyword evidence="6 8" id="KW-0460">Magnesium</keyword>
<dbReference type="PANTHER" id="PTHR23090">
    <property type="entry name" value="NH 3 /GLUTAMINE-DEPENDENT NAD + SYNTHETASE"/>
    <property type="match status" value="1"/>
</dbReference>
<dbReference type="GO" id="GO:0008795">
    <property type="term" value="F:NAD+ synthase activity"/>
    <property type="evidence" value="ECO:0007669"/>
    <property type="project" value="UniProtKB-UniRule"/>
</dbReference>
<evidence type="ECO:0000256" key="2">
    <source>
        <dbReference type="ARBA" id="ARBA00022598"/>
    </source>
</evidence>
<comment type="similarity">
    <text evidence="1 8 9">Belongs to the NAD synthetase family.</text>
</comment>
<name>A0A345DQL0_9MOLU</name>
<keyword evidence="5 8" id="KW-0067">ATP-binding</keyword>
<comment type="catalytic activity">
    <reaction evidence="8 10">
        <text>deamido-NAD(+) + NH4(+) + ATP = AMP + diphosphate + NAD(+) + H(+)</text>
        <dbReference type="Rhea" id="RHEA:21188"/>
        <dbReference type="ChEBI" id="CHEBI:15378"/>
        <dbReference type="ChEBI" id="CHEBI:28938"/>
        <dbReference type="ChEBI" id="CHEBI:30616"/>
        <dbReference type="ChEBI" id="CHEBI:33019"/>
        <dbReference type="ChEBI" id="CHEBI:57540"/>
        <dbReference type="ChEBI" id="CHEBI:58437"/>
        <dbReference type="ChEBI" id="CHEBI:456215"/>
        <dbReference type="EC" id="6.3.1.5"/>
    </reaction>
</comment>
<keyword evidence="2 8" id="KW-0436">Ligase</keyword>
<evidence type="ECO:0000256" key="5">
    <source>
        <dbReference type="ARBA" id="ARBA00022840"/>
    </source>
</evidence>
<feature type="binding site" description="in other chain" evidence="8">
    <location>
        <position position="116"/>
    </location>
    <ligand>
        <name>deamido-NAD(+)</name>
        <dbReference type="ChEBI" id="CHEBI:58437"/>
        <note>ligand shared between two neighboring subunits</note>
    </ligand>
</feature>
<dbReference type="GO" id="GO:0005524">
    <property type="term" value="F:ATP binding"/>
    <property type="evidence" value="ECO:0007669"/>
    <property type="project" value="UniProtKB-UniRule"/>
</dbReference>
<keyword evidence="3 8" id="KW-0479">Metal-binding</keyword>
<dbReference type="GO" id="GO:0003952">
    <property type="term" value="F:NAD+ synthase (glutamine-hydrolyzing) activity"/>
    <property type="evidence" value="ECO:0007669"/>
    <property type="project" value="InterPro"/>
</dbReference>
<organism evidence="12 13">
    <name type="scientific">Spiroplasma phoeniceum P40</name>
    <dbReference type="NCBI Taxonomy" id="1276259"/>
    <lineage>
        <taxon>Bacteria</taxon>
        <taxon>Bacillati</taxon>
        <taxon>Mycoplasmatota</taxon>
        <taxon>Mollicutes</taxon>
        <taxon>Entomoplasmatales</taxon>
        <taxon>Spiroplasmataceae</taxon>
        <taxon>Spiroplasma</taxon>
    </lineage>
</organism>
<feature type="binding site" evidence="8">
    <location>
        <position position="141"/>
    </location>
    <ligand>
        <name>Mg(2+)</name>
        <dbReference type="ChEBI" id="CHEBI:18420"/>
    </ligand>
</feature>
<accession>A0A345DQL0</accession>
<dbReference type="HAMAP" id="MF_00193">
    <property type="entry name" value="NadE_ammonia_dep"/>
    <property type="match status" value="1"/>
</dbReference>
<evidence type="ECO:0000256" key="4">
    <source>
        <dbReference type="ARBA" id="ARBA00022741"/>
    </source>
</evidence>
<dbReference type="InterPro" id="IPR022926">
    <property type="entry name" value="NH(3)-dep_NAD(+)_synth"/>
</dbReference>
<dbReference type="CDD" id="cd00553">
    <property type="entry name" value="NAD_synthase"/>
    <property type="match status" value="1"/>
</dbReference>
<dbReference type="InterPro" id="IPR022310">
    <property type="entry name" value="NAD/GMP_synthase"/>
</dbReference>
<evidence type="ECO:0000256" key="8">
    <source>
        <dbReference type="HAMAP-Rule" id="MF_00193"/>
    </source>
</evidence>
<dbReference type="AlphaFoldDB" id="A0A345DQL0"/>
<feature type="binding site" evidence="8">
    <location>
        <position position="187"/>
    </location>
    <ligand>
        <name>ATP</name>
        <dbReference type="ChEBI" id="CHEBI:30616"/>
    </ligand>
</feature>
<feature type="binding site" description="in other chain" evidence="8">
    <location>
        <begin position="233"/>
        <end position="234"/>
    </location>
    <ligand>
        <name>deamido-NAD(+)</name>
        <dbReference type="ChEBI" id="CHEBI:58437"/>
        <note>ligand shared between two neighboring subunits</note>
    </ligand>
</feature>
<evidence type="ECO:0000259" key="11">
    <source>
        <dbReference type="Pfam" id="PF02540"/>
    </source>
</evidence>
<comment type="pathway">
    <text evidence="8">Cofactor biosynthesis; NAD(+) biosynthesis; NAD(+) from deamido-NAD(+) (ammonia route): step 1/1.</text>
</comment>
<feature type="binding site" evidence="8">
    <location>
        <begin position="35"/>
        <end position="42"/>
    </location>
    <ligand>
        <name>ATP</name>
        <dbReference type="ChEBI" id="CHEBI:30616"/>
    </ligand>
</feature>
<dbReference type="InterPro" id="IPR003694">
    <property type="entry name" value="NAD_synthase"/>
</dbReference>
<dbReference type="UniPathway" id="UPA00253">
    <property type="reaction ID" value="UER00333"/>
</dbReference>
<dbReference type="GO" id="GO:0009435">
    <property type="term" value="P:NAD+ biosynthetic process"/>
    <property type="evidence" value="ECO:0007669"/>
    <property type="project" value="UniProtKB-UniRule"/>
</dbReference>
<evidence type="ECO:0000256" key="1">
    <source>
        <dbReference type="ARBA" id="ARBA00005859"/>
    </source>
</evidence>
<dbReference type="EMBL" id="CP031088">
    <property type="protein sequence ID" value="AXF96501.1"/>
    <property type="molecule type" value="Genomic_DNA"/>
</dbReference>
<dbReference type="GO" id="GO:0004359">
    <property type="term" value="F:glutaminase activity"/>
    <property type="evidence" value="ECO:0007669"/>
    <property type="project" value="InterPro"/>
</dbReference>
<keyword evidence="7 8" id="KW-0520">NAD</keyword>
<proteinExistence type="inferred from homology"/>
<comment type="subunit">
    <text evidence="8">Homodimer.</text>
</comment>
<evidence type="ECO:0000313" key="13">
    <source>
        <dbReference type="Proteomes" id="UP000253689"/>
    </source>
</evidence>
<evidence type="ECO:0000256" key="9">
    <source>
        <dbReference type="RuleBase" id="RU003811"/>
    </source>
</evidence>
<keyword evidence="13" id="KW-1185">Reference proteome</keyword>
<dbReference type="KEGG" id="sphh:SDAV_001536"/>
<evidence type="ECO:0000256" key="6">
    <source>
        <dbReference type="ARBA" id="ARBA00022842"/>
    </source>
</evidence>
<feature type="domain" description="NAD/GMP synthase" evidence="11">
    <location>
        <begin position="13"/>
        <end position="238"/>
    </location>
</feature>
<dbReference type="PANTHER" id="PTHR23090:SF7">
    <property type="entry name" value="NH(3)-DEPENDENT NAD(+) SYNTHETASE"/>
    <property type="match status" value="1"/>
</dbReference>
<dbReference type="Gene3D" id="3.40.50.620">
    <property type="entry name" value="HUPs"/>
    <property type="match status" value="1"/>
</dbReference>
<evidence type="ECO:0000313" key="12">
    <source>
        <dbReference type="EMBL" id="AXF96501.1"/>
    </source>
</evidence>
<feature type="binding site" description="in other chain" evidence="8">
    <location>
        <position position="149"/>
    </location>
    <ligand>
        <name>deamido-NAD(+)</name>
        <dbReference type="ChEBI" id="CHEBI:58437"/>
        <note>ligand shared between two neighboring subunits</note>
    </ligand>
</feature>
<evidence type="ECO:0000256" key="7">
    <source>
        <dbReference type="ARBA" id="ARBA00023027"/>
    </source>
</evidence>
<comment type="function">
    <text evidence="8">Catalyzes the ATP-dependent amidation of deamido-NAD to form NAD. Uses ammonia as a nitrogen source.</text>
</comment>
<evidence type="ECO:0000256" key="10">
    <source>
        <dbReference type="RuleBase" id="RU003812"/>
    </source>
</evidence>
<dbReference type="EC" id="6.3.1.5" evidence="8 10"/>
<gene>
    <name evidence="8" type="primary">nadE</name>
    <name evidence="12" type="ORF">SDAV_001536</name>
</gene>
<reference evidence="13" key="1">
    <citation type="submission" date="2018-07" db="EMBL/GenBank/DDBJ databases">
        <title>Complete Genome Sequence of Spiroplasma phoeniceum.</title>
        <authorList>
            <person name="Davis R.E."/>
            <person name="Shao J.Y."/>
            <person name="Zhao Y."/>
            <person name="Silver A."/>
            <person name="Stump z."/>
            <person name="Gasparich G."/>
        </authorList>
    </citation>
    <scope>NUCLEOTIDE SEQUENCE [LARGE SCALE GENOMIC DNA]</scope>
    <source>
        <strain evidence="13">P40</strain>
    </source>
</reference>
<feature type="binding site" evidence="8">
    <location>
        <position position="136"/>
    </location>
    <ligand>
        <name>ATP</name>
        <dbReference type="ChEBI" id="CHEBI:30616"/>
    </ligand>
</feature>
<feature type="binding site" evidence="8">
    <location>
        <position position="165"/>
    </location>
    <ligand>
        <name>ATP</name>
        <dbReference type="ChEBI" id="CHEBI:30616"/>
    </ligand>
</feature>
<dbReference type="GO" id="GO:0005737">
    <property type="term" value="C:cytoplasm"/>
    <property type="evidence" value="ECO:0007669"/>
    <property type="project" value="InterPro"/>
</dbReference>
<keyword evidence="4 8" id="KW-0547">Nucleotide-binding</keyword>
<dbReference type="Proteomes" id="UP000253689">
    <property type="component" value="Chromosome"/>
</dbReference>
<protein>
    <recommendedName>
        <fullName evidence="8 10">NH(3)-dependent NAD(+) synthetase</fullName>
        <ecNumber evidence="8 10">6.3.1.5</ecNumber>
    </recommendedName>
</protein>
<feature type="binding site" evidence="8">
    <location>
        <position position="156"/>
    </location>
    <ligand>
        <name>deamido-NAD(+)</name>
        <dbReference type="ChEBI" id="CHEBI:58437"/>
        <note>ligand shared between two neighboring subunits</note>
    </ligand>
</feature>
<feature type="binding site" evidence="8">
    <location>
        <position position="41"/>
    </location>
    <ligand>
        <name>Mg(2+)</name>
        <dbReference type="ChEBI" id="CHEBI:18420"/>
    </ligand>
</feature>
<sequence length="254" mass="28482">MGWIMMKELKQYLSYLVKWIKAEVTKSKCEGVIVGLSGGIDSAVVSLLAKQAFPNHHLAVIIPCHSDYFDQECAQLLINNHQLNYHLVDLTATYNNLIATLALPSHQLAFANIKPRLRMTTLYALAQSHNYMVLGTDNADEWHVGYFTKYGDGAADLVPIIHLLKSEVQQAAQLLGVPSQIISRPPTAGLWTNQTDEKELGFTYQQLDYYLQGKSVPASIAQRIKQLHQSSEHKRRLPKKPPNIFSSLISVSKN</sequence>
<evidence type="ECO:0000256" key="3">
    <source>
        <dbReference type="ARBA" id="ARBA00022723"/>
    </source>
</evidence>
<dbReference type="NCBIfam" id="TIGR00552">
    <property type="entry name" value="nadE"/>
    <property type="match status" value="1"/>
</dbReference>
<dbReference type="SUPFAM" id="SSF52402">
    <property type="entry name" value="Adenine nucleotide alpha hydrolases-like"/>
    <property type="match status" value="1"/>
</dbReference>
<dbReference type="GO" id="GO:0046872">
    <property type="term" value="F:metal ion binding"/>
    <property type="evidence" value="ECO:0007669"/>
    <property type="project" value="UniProtKB-KW"/>
</dbReference>
<dbReference type="Pfam" id="PF02540">
    <property type="entry name" value="NAD_synthase"/>
    <property type="match status" value="1"/>
</dbReference>
<dbReference type="InterPro" id="IPR014729">
    <property type="entry name" value="Rossmann-like_a/b/a_fold"/>
</dbReference>